<protein>
    <recommendedName>
        <fullName evidence="1">Acyclic terpene utilisation N-terminal domain-containing protein</fullName>
    </recommendedName>
</protein>
<feature type="domain" description="Acyclic terpene utilisation N-terminal" evidence="1">
    <location>
        <begin position="5"/>
        <end position="96"/>
    </location>
</feature>
<evidence type="ECO:0000313" key="2">
    <source>
        <dbReference type="EMBL" id="BBU21481.1"/>
    </source>
</evidence>
<proteinExistence type="predicted"/>
<sequence>MSSAVRIGNCSGFYGDRLSAMREMIAGGELDYVTGDYLAELTMLILGRDKMKHPERGYAKTFLTQLEECLGLAHDRGVRIVANAGGLNPAAWPTRCADWPSVWAYRYRWRMSKATICCRAPKSSGWATR</sequence>
<evidence type="ECO:0000259" key="1">
    <source>
        <dbReference type="Pfam" id="PF07287"/>
    </source>
</evidence>
<dbReference type="AlphaFoldDB" id="A0AAD1GYA7"/>
<dbReference type="InterPro" id="IPR010839">
    <property type="entry name" value="AtuA_N"/>
</dbReference>
<name>A0AAD1GYA7_MYCXE</name>
<dbReference type="Proteomes" id="UP000464624">
    <property type="component" value="Chromosome"/>
</dbReference>
<dbReference type="EMBL" id="AP022314">
    <property type="protein sequence ID" value="BBU21481.1"/>
    <property type="molecule type" value="Genomic_DNA"/>
</dbReference>
<gene>
    <name evidence="2" type="ORF">MYXE_12700</name>
</gene>
<reference evidence="2 3" key="1">
    <citation type="submission" date="2019-12" db="EMBL/GenBank/DDBJ databases">
        <title>Complete genome sequence of Mycolicibacterium xenopi str. JCM15661T.</title>
        <authorList>
            <person name="Yoshida M."/>
            <person name="Fukano H."/>
            <person name="Asakura T."/>
            <person name="Hoshino Y."/>
        </authorList>
    </citation>
    <scope>NUCLEOTIDE SEQUENCE [LARGE SCALE GENOMIC DNA]</scope>
    <source>
        <strain evidence="2 3">JCM 15661T</strain>
    </source>
</reference>
<accession>A0AAD1GYA7</accession>
<dbReference type="PANTHER" id="PTHR47585:SF1">
    <property type="entry name" value="DUF1446 DOMAIN-CONTAINING PROTEIN"/>
    <property type="match status" value="1"/>
</dbReference>
<dbReference type="Pfam" id="PF07287">
    <property type="entry name" value="AtuA"/>
    <property type="match status" value="1"/>
</dbReference>
<organism evidence="2 3">
    <name type="scientific">Mycobacterium xenopi</name>
    <dbReference type="NCBI Taxonomy" id="1789"/>
    <lineage>
        <taxon>Bacteria</taxon>
        <taxon>Bacillati</taxon>
        <taxon>Actinomycetota</taxon>
        <taxon>Actinomycetes</taxon>
        <taxon>Mycobacteriales</taxon>
        <taxon>Mycobacteriaceae</taxon>
        <taxon>Mycobacterium</taxon>
    </lineage>
</organism>
<evidence type="ECO:0000313" key="3">
    <source>
        <dbReference type="Proteomes" id="UP000464624"/>
    </source>
</evidence>
<dbReference type="PANTHER" id="PTHR47585">
    <property type="match status" value="1"/>
</dbReference>
<dbReference type="KEGG" id="mxe:MYXE_12700"/>